<protein>
    <submittedName>
        <fullName evidence="1">Uncharacterized protein</fullName>
    </submittedName>
</protein>
<comment type="caution">
    <text evidence="1">The sequence shown here is derived from an EMBL/GenBank/DDBJ whole genome shotgun (WGS) entry which is preliminary data.</text>
</comment>
<evidence type="ECO:0000313" key="2">
    <source>
        <dbReference type="Proteomes" id="UP000790347"/>
    </source>
</evidence>
<reference evidence="1" key="2">
    <citation type="journal article" date="2022" name="Res Sq">
        <title>Comparative Genomics Reveals Insights into the Divergent Evolution of Astigmatic Mites and Household Pest Adaptations.</title>
        <authorList>
            <person name="Xiong Q."/>
            <person name="Wan A.T.-Y."/>
            <person name="Liu X.-Y."/>
            <person name="Fung C.S.-H."/>
            <person name="Xiao X."/>
            <person name="Malainual N."/>
            <person name="Hou J."/>
            <person name="Wang L."/>
            <person name="Wang M."/>
            <person name="Yang K."/>
            <person name="Cui Y."/>
            <person name="Leung E."/>
            <person name="Nong W."/>
            <person name="Shin S.-K."/>
            <person name="Au S."/>
            <person name="Jeong K.Y."/>
            <person name="Chew F.T."/>
            <person name="Hui J."/>
            <person name="Leung T.F."/>
            <person name="Tungtrongchitr A."/>
            <person name="Zhong N."/>
            <person name="Liu Z."/>
            <person name="Tsui S."/>
        </authorList>
    </citation>
    <scope>NUCLEOTIDE SEQUENCE</scope>
    <source>
        <strain evidence="1">Derf</strain>
        <tissue evidence="1">Whole organism</tissue>
    </source>
</reference>
<gene>
    <name evidence="1" type="ORF">DERF_009889</name>
</gene>
<reference evidence="1" key="1">
    <citation type="submission" date="2013-05" db="EMBL/GenBank/DDBJ databases">
        <authorList>
            <person name="Yim A.K.Y."/>
            <person name="Chan T.F."/>
            <person name="Ji K.M."/>
            <person name="Liu X.Y."/>
            <person name="Zhou J.W."/>
            <person name="Li R.Q."/>
            <person name="Yang K.Y."/>
            <person name="Li J."/>
            <person name="Li M."/>
            <person name="Law P.T.W."/>
            <person name="Wu Y.L."/>
            <person name="Cai Z.L."/>
            <person name="Qin H."/>
            <person name="Bao Y."/>
            <person name="Leung R.K.K."/>
            <person name="Ng P.K.S."/>
            <person name="Zou J."/>
            <person name="Zhong X.J."/>
            <person name="Ran P.X."/>
            <person name="Zhong N.S."/>
            <person name="Liu Z.G."/>
            <person name="Tsui S.K.W."/>
        </authorList>
    </citation>
    <scope>NUCLEOTIDE SEQUENCE</scope>
    <source>
        <strain evidence="1">Derf</strain>
        <tissue evidence="1">Whole organism</tissue>
    </source>
</reference>
<sequence length="70" mass="7787">MGLVNNKTMKVDDLLDCADGFTMNNSLDSNVLHNSSLTGQSDSCHMITLRRQFVIGSSNSRLHLRGSYIR</sequence>
<dbReference type="AlphaFoldDB" id="A0A922HUX6"/>
<name>A0A922HUX6_DERFA</name>
<dbReference type="Proteomes" id="UP000790347">
    <property type="component" value="Unassembled WGS sequence"/>
</dbReference>
<accession>A0A922HUX6</accession>
<proteinExistence type="predicted"/>
<organism evidence="1 2">
    <name type="scientific">Dermatophagoides farinae</name>
    <name type="common">American house dust mite</name>
    <dbReference type="NCBI Taxonomy" id="6954"/>
    <lineage>
        <taxon>Eukaryota</taxon>
        <taxon>Metazoa</taxon>
        <taxon>Ecdysozoa</taxon>
        <taxon>Arthropoda</taxon>
        <taxon>Chelicerata</taxon>
        <taxon>Arachnida</taxon>
        <taxon>Acari</taxon>
        <taxon>Acariformes</taxon>
        <taxon>Sarcoptiformes</taxon>
        <taxon>Astigmata</taxon>
        <taxon>Psoroptidia</taxon>
        <taxon>Analgoidea</taxon>
        <taxon>Pyroglyphidae</taxon>
        <taxon>Dermatophagoidinae</taxon>
        <taxon>Dermatophagoides</taxon>
    </lineage>
</organism>
<keyword evidence="2" id="KW-1185">Reference proteome</keyword>
<dbReference type="EMBL" id="ASGP02000004">
    <property type="protein sequence ID" value="KAH9511427.1"/>
    <property type="molecule type" value="Genomic_DNA"/>
</dbReference>
<evidence type="ECO:0000313" key="1">
    <source>
        <dbReference type="EMBL" id="KAH9511427.1"/>
    </source>
</evidence>